<feature type="region of interest" description="Disordered" evidence="1">
    <location>
        <begin position="398"/>
        <end position="442"/>
    </location>
</feature>
<keyword evidence="5" id="KW-1185">Reference proteome</keyword>
<accession>A0A9P1DRR1</accession>
<dbReference type="OrthoDB" id="449323at2759"/>
<feature type="compositionally biased region" description="Basic and acidic residues" evidence="1">
    <location>
        <begin position="461"/>
        <end position="481"/>
    </location>
</feature>
<name>A0A9P1DRR1_9DINO</name>
<reference evidence="3" key="1">
    <citation type="submission" date="2022-10" db="EMBL/GenBank/DDBJ databases">
        <authorList>
            <person name="Chen Y."/>
            <person name="Dougan E. K."/>
            <person name="Chan C."/>
            <person name="Rhodes N."/>
            <person name="Thang M."/>
        </authorList>
    </citation>
    <scope>NUCLEOTIDE SEQUENCE</scope>
</reference>
<dbReference type="EMBL" id="CAMXCT010005913">
    <property type="protein sequence ID" value="CAI4013578.1"/>
    <property type="molecule type" value="Genomic_DNA"/>
</dbReference>
<evidence type="ECO:0000256" key="2">
    <source>
        <dbReference type="SAM" id="SignalP"/>
    </source>
</evidence>
<gene>
    <name evidence="3" type="ORF">C1SCF055_LOCUS38535</name>
</gene>
<evidence type="ECO:0000313" key="5">
    <source>
        <dbReference type="Proteomes" id="UP001152797"/>
    </source>
</evidence>
<feature type="chain" id="PRO_5043271802" evidence="2">
    <location>
        <begin position="20"/>
        <end position="532"/>
    </location>
</feature>
<protein>
    <submittedName>
        <fullName evidence="3">Uncharacterized protein</fullName>
    </submittedName>
</protein>
<evidence type="ECO:0000256" key="1">
    <source>
        <dbReference type="SAM" id="MobiDB-lite"/>
    </source>
</evidence>
<sequence>MDVAMYLQLLTFFVGWILEGPEIDISDKMDRCEASRETIRSVLSATGVHRITQVLAEAWQVFTAIKISGPNPACLVQSVPPPIAGAAPANEPGDLALVGMISHASILEEEAAVMLDWLDDIQSYAEGKRLPVVLNWIQDLRLVADPSIGVSDLTQCWESWMEDLGHSKVRTALKPPDGTSWKTSPEPAWLASVSERAGTKNIDTGKMSSQEFTEQVDEWVRIGLAQLRTLRMSQLARTRCFRKSSPEEQQKLEKLMGCLTEVDAEESLVSKEQVQAIVPVAQAQDEDPMRESSSSAKPAPIQVQLPLDPSEVFASVLNKEAGKAVPSPVRQQRVEAQGNQFNGFLSGLMTMGARGKDGDYDLLKACEKRMPLNEGFSSQLQRSNKEIKKLEEERNTLQMDEVAQPPEESQDQGAAMSDGSGEKNEIPEGFDPQASRALNRKRFTSRAWHAGMDQAIAQGLHGDEAKEKARESSQKASEEFVRLWPNPKPKMAAKKKAGSATNFGTCIPSLKKQKPDTSKENVPPVQKSQDVD</sequence>
<feature type="region of interest" description="Disordered" evidence="1">
    <location>
        <begin position="454"/>
        <end position="532"/>
    </location>
</feature>
<dbReference type="EMBL" id="CAMXCT030005913">
    <property type="protein sequence ID" value="CAL4800890.1"/>
    <property type="molecule type" value="Genomic_DNA"/>
</dbReference>
<reference evidence="4" key="2">
    <citation type="submission" date="2024-04" db="EMBL/GenBank/DDBJ databases">
        <authorList>
            <person name="Chen Y."/>
            <person name="Shah S."/>
            <person name="Dougan E. K."/>
            <person name="Thang M."/>
            <person name="Chan C."/>
        </authorList>
    </citation>
    <scope>NUCLEOTIDE SEQUENCE [LARGE SCALE GENOMIC DNA]</scope>
</reference>
<comment type="caution">
    <text evidence="3">The sequence shown here is derived from an EMBL/GenBank/DDBJ whole genome shotgun (WGS) entry which is preliminary data.</text>
</comment>
<evidence type="ECO:0000313" key="3">
    <source>
        <dbReference type="EMBL" id="CAI4013578.1"/>
    </source>
</evidence>
<organism evidence="3">
    <name type="scientific">Cladocopium goreaui</name>
    <dbReference type="NCBI Taxonomy" id="2562237"/>
    <lineage>
        <taxon>Eukaryota</taxon>
        <taxon>Sar</taxon>
        <taxon>Alveolata</taxon>
        <taxon>Dinophyceae</taxon>
        <taxon>Suessiales</taxon>
        <taxon>Symbiodiniaceae</taxon>
        <taxon>Cladocopium</taxon>
    </lineage>
</organism>
<evidence type="ECO:0000313" key="4">
    <source>
        <dbReference type="EMBL" id="CAL1166953.1"/>
    </source>
</evidence>
<dbReference type="Proteomes" id="UP001152797">
    <property type="component" value="Unassembled WGS sequence"/>
</dbReference>
<dbReference type="EMBL" id="CAMXCT020005913">
    <property type="protein sequence ID" value="CAL1166953.1"/>
    <property type="molecule type" value="Genomic_DNA"/>
</dbReference>
<keyword evidence="2" id="KW-0732">Signal</keyword>
<proteinExistence type="predicted"/>
<dbReference type="AlphaFoldDB" id="A0A9P1DRR1"/>
<feature type="signal peptide" evidence="2">
    <location>
        <begin position="1"/>
        <end position="19"/>
    </location>
</feature>